<dbReference type="Proteomes" id="UP000738359">
    <property type="component" value="Unassembled WGS sequence"/>
</dbReference>
<dbReference type="EMBL" id="JAAAHY010001057">
    <property type="protein sequence ID" value="KAF9953245.1"/>
    <property type="molecule type" value="Genomic_DNA"/>
</dbReference>
<gene>
    <name evidence="1" type="ORF">BGZ70_000314</name>
</gene>
<dbReference type="OrthoDB" id="2446519at2759"/>
<sequence length="137" mass="16007">MFEATTRSATILLLRLLDKVVNTLDHRTTRAESDDVIFMEIRLLQQRISDLRARLRPPMAAREPHYDGPATETRNDIRLVELAHLERIQLAELAYLERLWLAELAHLERIRLTELAHQERLAELALLERIQVSELVP</sequence>
<organism evidence="1 2">
    <name type="scientific">Mortierella alpina</name>
    <name type="common">Oleaginous fungus</name>
    <name type="synonym">Mortierella renispora</name>
    <dbReference type="NCBI Taxonomy" id="64518"/>
    <lineage>
        <taxon>Eukaryota</taxon>
        <taxon>Fungi</taxon>
        <taxon>Fungi incertae sedis</taxon>
        <taxon>Mucoromycota</taxon>
        <taxon>Mortierellomycotina</taxon>
        <taxon>Mortierellomycetes</taxon>
        <taxon>Mortierellales</taxon>
        <taxon>Mortierellaceae</taxon>
        <taxon>Mortierella</taxon>
    </lineage>
</organism>
<evidence type="ECO:0000313" key="2">
    <source>
        <dbReference type="Proteomes" id="UP000738359"/>
    </source>
</evidence>
<name>A0A9P6J1B2_MORAP</name>
<dbReference type="AlphaFoldDB" id="A0A9P6J1B2"/>
<evidence type="ECO:0000313" key="1">
    <source>
        <dbReference type="EMBL" id="KAF9953245.1"/>
    </source>
</evidence>
<protein>
    <submittedName>
        <fullName evidence="1">Uncharacterized protein</fullName>
    </submittedName>
</protein>
<keyword evidence="2" id="KW-1185">Reference proteome</keyword>
<comment type="caution">
    <text evidence="1">The sequence shown here is derived from an EMBL/GenBank/DDBJ whole genome shotgun (WGS) entry which is preliminary data.</text>
</comment>
<reference evidence="1" key="1">
    <citation type="journal article" date="2020" name="Fungal Divers.">
        <title>Resolving the Mortierellaceae phylogeny through synthesis of multi-gene phylogenetics and phylogenomics.</title>
        <authorList>
            <person name="Vandepol N."/>
            <person name="Liber J."/>
            <person name="Desiro A."/>
            <person name="Na H."/>
            <person name="Kennedy M."/>
            <person name="Barry K."/>
            <person name="Grigoriev I.V."/>
            <person name="Miller A.N."/>
            <person name="O'Donnell K."/>
            <person name="Stajich J.E."/>
            <person name="Bonito G."/>
        </authorList>
    </citation>
    <scope>NUCLEOTIDE SEQUENCE</scope>
    <source>
        <strain evidence="1">CK1249</strain>
    </source>
</reference>
<accession>A0A9P6J1B2</accession>
<proteinExistence type="predicted"/>